<protein>
    <recommendedName>
        <fullName evidence="6">C2H2-type domain-containing protein</fullName>
    </recommendedName>
</protein>
<evidence type="ECO:0000256" key="2">
    <source>
        <dbReference type="ARBA" id="ARBA00022771"/>
    </source>
</evidence>
<feature type="domain" description="C2H2-type" evidence="6">
    <location>
        <begin position="533"/>
        <end position="563"/>
    </location>
</feature>
<feature type="compositionally biased region" description="Polar residues" evidence="5">
    <location>
        <begin position="412"/>
        <end position="421"/>
    </location>
</feature>
<feature type="compositionally biased region" description="Low complexity" evidence="5">
    <location>
        <begin position="1134"/>
        <end position="1145"/>
    </location>
</feature>
<dbReference type="GO" id="GO:0008270">
    <property type="term" value="F:zinc ion binding"/>
    <property type="evidence" value="ECO:0007669"/>
    <property type="project" value="UniProtKB-KW"/>
</dbReference>
<organism evidence="7 8">
    <name type="scientific">Testicularia cyperi</name>
    <dbReference type="NCBI Taxonomy" id="1882483"/>
    <lineage>
        <taxon>Eukaryota</taxon>
        <taxon>Fungi</taxon>
        <taxon>Dikarya</taxon>
        <taxon>Basidiomycota</taxon>
        <taxon>Ustilaginomycotina</taxon>
        <taxon>Ustilaginomycetes</taxon>
        <taxon>Ustilaginales</taxon>
        <taxon>Anthracoideaceae</taxon>
        <taxon>Testicularia</taxon>
    </lineage>
</organism>
<feature type="compositionally biased region" description="Basic and acidic residues" evidence="5">
    <location>
        <begin position="1238"/>
        <end position="1251"/>
    </location>
</feature>
<feature type="region of interest" description="Disordered" evidence="5">
    <location>
        <begin position="941"/>
        <end position="970"/>
    </location>
</feature>
<keyword evidence="2 4" id="KW-0863">Zinc-finger</keyword>
<feature type="compositionally biased region" description="Basic and acidic residues" evidence="5">
    <location>
        <begin position="476"/>
        <end position="487"/>
    </location>
</feature>
<gene>
    <name evidence="7" type="ORF">BCV70DRAFT_205092</name>
</gene>
<evidence type="ECO:0000313" key="8">
    <source>
        <dbReference type="Proteomes" id="UP000246740"/>
    </source>
</evidence>
<dbReference type="Pfam" id="PF00096">
    <property type="entry name" value="zf-C2H2"/>
    <property type="match status" value="1"/>
</dbReference>
<evidence type="ECO:0000256" key="4">
    <source>
        <dbReference type="PROSITE-ProRule" id="PRU00042"/>
    </source>
</evidence>
<evidence type="ECO:0000256" key="3">
    <source>
        <dbReference type="ARBA" id="ARBA00022833"/>
    </source>
</evidence>
<dbReference type="InParanoid" id="A0A317XU15"/>
<proteinExistence type="predicted"/>
<feature type="compositionally biased region" description="Low complexity" evidence="5">
    <location>
        <begin position="1183"/>
        <end position="1195"/>
    </location>
</feature>
<feature type="compositionally biased region" description="Polar residues" evidence="5">
    <location>
        <begin position="1152"/>
        <end position="1169"/>
    </location>
</feature>
<reference evidence="7 8" key="1">
    <citation type="journal article" date="2018" name="Mol. Biol. Evol.">
        <title>Broad Genomic Sampling Reveals a Smut Pathogenic Ancestry of the Fungal Clade Ustilaginomycotina.</title>
        <authorList>
            <person name="Kijpornyongpan T."/>
            <person name="Mondo S.J."/>
            <person name="Barry K."/>
            <person name="Sandor L."/>
            <person name="Lee J."/>
            <person name="Lipzen A."/>
            <person name="Pangilinan J."/>
            <person name="LaButti K."/>
            <person name="Hainaut M."/>
            <person name="Henrissat B."/>
            <person name="Grigoriev I.V."/>
            <person name="Spatafora J.W."/>
            <person name="Aime M.C."/>
        </authorList>
    </citation>
    <scope>NUCLEOTIDE SEQUENCE [LARGE SCALE GENOMIC DNA]</scope>
    <source>
        <strain evidence="7 8">MCA 3645</strain>
    </source>
</reference>
<feature type="compositionally biased region" description="Polar residues" evidence="5">
    <location>
        <begin position="1451"/>
        <end position="1487"/>
    </location>
</feature>
<dbReference type="SUPFAM" id="SSF57667">
    <property type="entry name" value="beta-beta-alpha zinc fingers"/>
    <property type="match status" value="1"/>
</dbReference>
<name>A0A317XU15_9BASI</name>
<dbReference type="Proteomes" id="UP000246740">
    <property type="component" value="Unassembled WGS sequence"/>
</dbReference>
<feature type="compositionally biased region" description="Polar residues" evidence="5">
    <location>
        <begin position="521"/>
        <end position="531"/>
    </location>
</feature>
<feature type="region of interest" description="Disordered" evidence="5">
    <location>
        <begin position="377"/>
        <end position="531"/>
    </location>
</feature>
<feature type="compositionally biased region" description="Basic and acidic residues" evidence="5">
    <location>
        <begin position="891"/>
        <end position="901"/>
    </location>
</feature>
<keyword evidence="8" id="KW-1185">Reference proteome</keyword>
<feature type="region of interest" description="Disordered" evidence="5">
    <location>
        <begin position="792"/>
        <end position="834"/>
    </location>
</feature>
<dbReference type="OrthoDB" id="10018191at2759"/>
<dbReference type="SMART" id="SM00355">
    <property type="entry name" value="ZnF_C2H2"/>
    <property type="match status" value="2"/>
</dbReference>
<feature type="region of interest" description="Disordered" evidence="5">
    <location>
        <begin position="1212"/>
        <end position="1487"/>
    </location>
</feature>
<evidence type="ECO:0000256" key="5">
    <source>
        <dbReference type="SAM" id="MobiDB-lite"/>
    </source>
</evidence>
<evidence type="ECO:0000259" key="6">
    <source>
        <dbReference type="PROSITE" id="PS50157"/>
    </source>
</evidence>
<feature type="compositionally biased region" description="Low complexity" evidence="5">
    <location>
        <begin position="1015"/>
        <end position="1026"/>
    </location>
</feature>
<dbReference type="GO" id="GO:0000981">
    <property type="term" value="F:DNA-binding transcription factor activity, RNA polymerase II-specific"/>
    <property type="evidence" value="ECO:0007669"/>
    <property type="project" value="TreeGrafter"/>
</dbReference>
<evidence type="ECO:0000313" key="7">
    <source>
        <dbReference type="EMBL" id="PWZ01303.1"/>
    </source>
</evidence>
<dbReference type="FunFam" id="3.30.160.60:FF:002343">
    <property type="entry name" value="Zinc finger protein 33A"/>
    <property type="match status" value="1"/>
</dbReference>
<dbReference type="PROSITE" id="PS50157">
    <property type="entry name" value="ZINC_FINGER_C2H2_2"/>
    <property type="match status" value="2"/>
</dbReference>
<evidence type="ECO:0000256" key="1">
    <source>
        <dbReference type="ARBA" id="ARBA00022723"/>
    </source>
</evidence>
<dbReference type="GO" id="GO:0000978">
    <property type="term" value="F:RNA polymerase II cis-regulatory region sequence-specific DNA binding"/>
    <property type="evidence" value="ECO:0007669"/>
    <property type="project" value="TreeGrafter"/>
</dbReference>
<sequence length="1487" mass="156806">MQSQMQTPTSPYQILAWIGRLIVIDVVIQKASDGDRFDQSGLGPIDQTRSSPRSACAILELAPRRWVPLLQLLAPCADWSLLQHVYAIVRLTAWTIEQTCSKQSQSEIQTPAIAWAPTLAGTPKRHNSTLSSAKGLPGPDLAHTSASARLVARFGRAGRGATAALSVVPPFRRSDPALLVAVCMADGTDPHQQFQHSACRIHIRPLPGLTPSVQYTVFDSTSYSPCSSALRASHDSQLVCCAVLYCTGCVSTSVRAVASVLVALFPPSDGPRPGAFSSCDWTALPAPSRPSRLVSSQSRSIPAASQGFRRDRIFALVLAGPHAPFSMETAPMQQSNLFYHDPHANLAAHHGSLPPGPNSYRAELQPYEGVIKTELDVSPPPDGSVPHASSYPGNGGMVGTPMYRNDGYFSGHPQQQFSTASRPHDERHGLGLAQPRPYSEHIGAVMSPPTNQQRKNSGFFDGVHADPRLGRPPPENAEHLTERESRSKRARRSSNEPSLISKGSPDSNGQEDGSADKAGSNGKSEGSGNVTMFQCRGFGDCRMVFTRSEHLARHVRKHTGERPFRCHCGKAFSRLDNLRQHAQTVHADMPERNEMMMQELSSLHASLAQSAAQAQHAHAQVLGKSSSPGALIASHNQTGRRAKGTTKVAATSRATRGSGPHSPIAATVPSQNGSAAPGHQHAAVAYGALPTVLTGPADSVANTAPGGSDQGYMAPPGQPVEWRSHTPATSYHHLPSSQASAMGPAVGFPPDGAARNPEALGGAYSSTGVFSNSSVGGPRSAHGAQHAYPLGVEAQSGNHGPYPVDAEASQMMPVGGPEADPSRSMHPATQTHGHRLDLSGSYMSPAGSAEGIQPVYQPYDQASDAYGQSRPFVAGEAYPPNAWHEPASSADEPHGQGHYESHFAGGEISSSGLLASEASNYGPSFTNPFWRRPSVDVSAAAQDDGFPPFSASYAHAERPEGPPRSSYESTLSAHLHMRTPVLAKRGRANSPPPSRGSIRLSLDAGTTPILPPPGSSHGRPPGSSHGMRPITPHDRPVLPPLTSLTPGPSRPGTGAVGASRPGSVAGFSAAAAAAAAQPTRLPSIDQQLMATSVELDREEEARMDGAARPYTSPAGGHDGPEDGGRGKTKPFLPPSSLRSSARPSLGNGNEGRLSTPSSLFDKANATSIDRNLDRRPLTSAAPLGGRLRSSLQGSGTALPSLSVTLATLDERRESQSSFGRRGSLHDGGLQRSRGGGVHGEKPASAHGHRDPSNPVRLNTEGSELRTSPTSNASPFMFQPPPLPREIGTGTTARKAGERPGSVPGPEWRRPGSNSGDAVGMGPRSSDARRPDSRGVAAVFRDFTLPPLRASSNDLSRPGTGTGIRGQQIRFNDSEAPQDRGGSGRRSNEWGRPLTSGDAVPAKFGSREFAPRSPQSGYSGQDDDADRDSAADRRYSMMAPRPESSRAGLSRRPSTSAGAGSTRFEPTSQGWSRQRRSPSGSPLSNRRA</sequence>
<feature type="domain" description="C2H2-type" evidence="6">
    <location>
        <begin position="564"/>
        <end position="591"/>
    </location>
</feature>
<feature type="compositionally biased region" description="Low complexity" evidence="5">
    <location>
        <begin position="1040"/>
        <end position="1051"/>
    </location>
</feature>
<accession>A0A317XU15</accession>
<feature type="region of interest" description="Disordered" evidence="5">
    <location>
        <begin position="634"/>
        <end position="664"/>
    </location>
</feature>
<dbReference type="InterPro" id="IPR036236">
    <property type="entry name" value="Znf_C2H2_sf"/>
</dbReference>
<feature type="compositionally biased region" description="Polar residues" evidence="5">
    <location>
        <begin position="1255"/>
        <end position="1273"/>
    </location>
</feature>
<dbReference type="PANTHER" id="PTHR23235:SF127">
    <property type="entry name" value="TRANSCRIPTION FACTOR, PUTATIVE (AFU_ORTHOLOGUE AFUA_3G09820)-RELATED"/>
    <property type="match status" value="1"/>
</dbReference>
<keyword evidence="1" id="KW-0479">Metal-binding</keyword>
<feature type="region of interest" description="Disordered" evidence="5">
    <location>
        <begin position="1096"/>
        <end position="1197"/>
    </location>
</feature>
<dbReference type="PANTHER" id="PTHR23235">
    <property type="entry name" value="KRUEPPEL-LIKE TRANSCRIPTION FACTOR"/>
    <property type="match status" value="1"/>
</dbReference>
<feature type="region of interest" description="Disordered" evidence="5">
    <location>
        <begin position="879"/>
        <end position="904"/>
    </location>
</feature>
<keyword evidence="3" id="KW-0862">Zinc</keyword>
<dbReference type="Gene3D" id="3.30.160.60">
    <property type="entry name" value="Classic Zinc Finger"/>
    <property type="match status" value="2"/>
</dbReference>
<dbReference type="EMBL" id="KZ819190">
    <property type="protein sequence ID" value="PWZ01303.1"/>
    <property type="molecule type" value="Genomic_DNA"/>
</dbReference>
<dbReference type="InterPro" id="IPR013087">
    <property type="entry name" value="Znf_C2H2_type"/>
</dbReference>
<feature type="region of interest" description="Disordered" evidence="5">
    <location>
        <begin position="982"/>
        <end position="1060"/>
    </location>
</feature>
<dbReference type="STRING" id="1882483.A0A317XU15"/>